<reference evidence="1" key="1">
    <citation type="journal article" date="2021" name="bioRxiv">
        <title>Whole Genome Assembly and Annotation of Northern Wild Rice, Zizania palustris L., Supports a Whole Genome Duplication in the Zizania Genus.</title>
        <authorList>
            <person name="Haas M."/>
            <person name="Kono T."/>
            <person name="Macchietto M."/>
            <person name="Millas R."/>
            <person name="McGilp L."/>
            <person name="Shao M."/>
            <person name="Duquette J."/>
            <person name="Hirsch C.N."/>
            <person name="Kimball J."/>
        </authorList>
    </citation>
    <scope>NUCLEOTIDE SEQUENCE</scope>
    <source>
        <tissue evidence="1">Fresh leaf tissue</tissue>
    </source>
</reference>
<comment type="caution">
    <text evidence="1">The sequence shown here is derived from an EMBL/GenBank/DDBJ whole genome shotgun (WGS) entry which is preliminary data.</text>
</comment>
<name>A0A8J5WDX7_ZIZPA</name>
<sequence length="80" mass="9206">MCTANRTYMFIKSIWMVPLSKSIIHKTIATNIINSILEQVENKTECGIFFLTIFKPTVLIKPPRYKATFTSPTISLRKLL</sequence>
<evidence type="ECO:0000313" key="2">
    <source>
        <dbReference type="Proteomes" id="UP000729402"/>
    </source>
</evidence>
<dbReference type="EMBL" id="JAAALK010000082">
    <property type="protein sequence ID" value="KAG8087995.1"/>
    <property type="molecule type" value="Genomic_DNA"/>
</dbReference>
<proteinExistence type="predicted"/>
<keyword evidence="2" id="KW-1185">Reference proteome</keyword>
<dbReference type="Proteomes" id="UP000729402">
    <property type="component" value="Unassembled WGS sequence"/>
</dbReference>
<reference evidence="1" key="2">
    <citation type="submission" date="2021-02" db="EMBL/GenBank/DDBJ databases">
        <authorList>
            <person name="Kimball J.A."/>
            <person name="Haas M.W."/>
            <person name="Macchietto M."/>
            <person name="Kono T."/>
            <person name="Duquette J."/>
            <person name="Shao M."/>
        </authorList>
    </citation>
    <scope>NUCLEOTIDE SEQUENCE</scope>
    <source>
        <tissue evidence="1">Fresh leaf tissue</tissue>
    </source>
</reference>
<dbReference type="AlphaFoldDB" id="A0A8J5WDX7"/>
<protein>
    <submittedName>
        <fullName evidence="1">Uncharacterized protein</fullName>
    </submittedName>
</protein>
<organism evidence="1 2">
    <name type="scientific">Zizania palustris</name>
    <name type="common">Northern wild rice</name>
    <dbReference type="NCBI Taxonomy" id="103762"/>
    <lineage>
        <taxon>Eukaryota</taxon>
        <taxon>Viridiplantae</taxon>
        <taxon>Streptophyta</taxon>
        <taxon>Embryophyta</taxon>
        <taxon>Tracheophyta</taxon>
        <taxon>Spermatophyta</taxon>
        <taxon>Magnoliopsida</taxon>
        <taxon>Liliopsida</taxon>
        <taxon>Poales</taxon>
        <taxon>Poaceae</taxon>
        <taxon>BOP clade</taxon>
        <taxon>Oryzoideae</taxon>
        <taxon>Oryzeae</taxon>
        <taxon>Zizaniinae</taxon>
        <taxon>Zizania</taxon>
    </lineage>
</organism>
<gene>
    <name evidence="1" type="ORF">GUJ93_ZPchr0010g7399</name>
</gene>
<evidence type="ECO:0000313" key="1">
    <source>
        <dbReference type="EMBL" id="KAG8087995.1"/>
    </source>
</evidence>
<accession>A0A8J5WDX7</accession>